<dbReference type="Proteomes" id="UP000198599">
    <property type="component" value="Unassembled WGS sequence"/>
</dbReference>
<feature type="non-terminal residue" evidence="2">
    <location>
        <position position="90"/>
    </location>
</feature>
<dbReference type="RefSeq" id="WP_177193953.1">
    <property type="nucleotide sequence ID" value="NZ_FOVP01000059.1"/>
</dbReference>
<dbReference type="InterPro" id="IPR025668">
    <property type="entry name" value="Tnp_DDE_dom"/>
</dbReference>
<feature type="domain" description="Transposase DDE" evidence="1">
    <location>
        <begin position="32"/>
        <end position="90"/>
    </location>
</feature>
<evidence type="ECO:0000259" key="1">
    <source>
        <dbReference type="Pfam" id="PF13737"/>
    </source>
</evidence>
<evidence type="ECO:0000313" key="2">
    <source>
        <dbReference type="EMBL" id="SFO44099.1"/>
    </source>
</evidence>
<gene>
    <name evidence="2" type="ORF">SAMN04487859_1596</name>
</gene>
<name>A0A1I5H7F2_9RHOB</name>
<proteinExistence type="predicted"/>
<dbReference type="AlphaFoldDB" id="A0A1I5H7F2"/>
<accession>A0A1I5H7F2</accession>
<reference evidence="3" key="1">
    <citation type="submission" date="2016-10" db="EMBL/GenBank/DDBJ databases">
        <authorList>
            <person name="Varghese N."/>
            <person name="Submissions S."/>
        </authorList>
    </citation>
    <scope>NUCLEOTIDE SEQUENCE [LARGE SCALE GENOMIC DNA]</scope>
    <source>
        <strain evidence="3">DSM 28463</strain>
    </source>
</reference>
<dbReference type="STRING" id="1005928.SAMN04487859_1596"/>
<organism evidence="2 3">
    <name type="scientific">Roseovarius lutimaris</name>
    <dbReference type="NCBI Taxonomy" id="1005928"/>
    <lineage>
        <taxon>Bacteria</taxon>
        <taxon>Pseudomonadati</taxon>
        <taxon>Pseudomonadota</taxon>
        <taxon>Alphaproteobacteria</taxon>
        <taxon>Rhodobacterales</taxon>
        <taxon>Roseobacteraceae</taxon>
        <taxon>Roseovarius</taxon>
    </lineage>
</organism>
<sequence>MPHRFNANRRGKIPKQKYRVSNWASYNESLRRRGDLTVWVSEEALGLWRAPRQATQGGQRTYSDLAIEICLTLSAVFKQPLRQTQGFMRS</sequence>
<protein>
    <submittedName>
        <fullName evidence="2">Transposase DDE domain-containing protein</fullName>
    </submittedName>
</protein>
<keyword evidence="3" id="KW-1185">Reference proteome</keyword>
<evidence type="ECO:0000313" key="3">
    <source>
        <dbReference type="Proteomes" id="UP000198599"/>
    </source>
</evidence>
<dbReference type="EMBL" id="FOVP01000059">
    <property type="protein sequence ID" value="SFO44099.1"/>
    <property type="molecule type" value="Genomic_DNA"/>
</dbReference>
<dbReference type="Pfam" id="PF13737">
    <property type="entry name" value="DDE_Tnp_1_5"/>
    <property type="match status" value="1"/>
</dbReference>